<dbReference type="InterPro" id="IPR002035">
    <property type="entry name" value="VWF_A"/>
</dbReference>
<dbReference type="SUPFAM" id="SSF53300">
    <property type="entry name" value="vWA-like"/>
    <property type="match status" value="1"/>
</dbReference>
<reference evidence="3 4" key="1">
    <citation type="submission" date="2013-08" db="EMBL/GenBank/DDBJ databases">
        <title>The genome sequence of Knoellia sinensis.</title>
        <authorList>
            <person name="Zhu W."/>
            <person name="Wang G."/>
        </authorList>
    </citation>
    <scope>NUCLEOTIDE SEQUENCE [LARGE SCALE GENOMIC DNA]</scope>
    <source>
        <strain evidence="3 4">KCTC 19936</strain>
    </source>
</reference>
<comment type="caution">
    <text evidence="3">The sequence shown here is derived from an EMBL/GenBank/DDBJ whole genome shotgun (WGS) entry which is preliminary data.</text>
</comment>
<dbReference type="SMART" id="SM00327">
    <property type="entry name" value="VWA"/>
    <property type="match status" value="1"/>
</dbReference>
<gene>
    <name evidence="3" type="ORF">N802_08455</name>
</gene>
<evidence type="ECO:0000313" key="4">
    <source>
        <dbReference type="Proteomes" id="UP000030002"/>
    </source>
</evidence>
<dbReference type="Proteomes" id="UP000030002">
    <property type="component" value="Unassembled WGS sequence"/>
</dbReference>
<dbReference type="Pfam" id="PF05762">
    <property type="entry name" value="VWA_CoxE"/>
    <property type="match status" value="1"/>
</dbReference>
<dbReference type="STRING" id="1385520.N802_08455"/>
<evidence type="ECO:0000313" key="3">
    <source>
        <dbReference type="EMBL" id="KGN33822.1"/>
    </source>
</evidence>
<name>A0A0A0JCR7_9MICO</name>
<sequence>MASSRGESAVIRVRPPEEILLGFARALRAAGVPVTADRERTFLLAAATVGLEDQAGVYAAGRATLCGSPSDLERYDLVYAAWFGAERPAAVRRRPSRPPEAMADLGDAESSQEGGDDESLDEVRARASAMEVLRHRDIASLSAIERATLARMFADLRPRPPRRRTHRLAAAAKGRVDARATLREMLRRHGEPGPIKWRRRAERPRRVVLLIDVSGSMSAYADSLLRLGHVWVRSTGHVEVFTLGTRLTHVTAGLQHPDPDRALVAAGRTIPDWSGGTRLAHGLKAFLDRWGRRGMARGAVVVLVSDGWEREDPAGLAVQMRRLHGLAHHVVWANPHRGHDAYEPVQVGIVAALPYVDSFVAGHSMAAFAELMEVVEHA</sequence>
<evidence type="ECO:0000259" key="2">
    <source>
        <dbReference type="SMART" id="SM00327"/>
    </source>
</evidence>
<feature type="domain" description="VWFA" evidence="2">
    <location>
        <begin position="204"/>
        <end position="373"/>
    </location>
</feature>
<dbReference type="AlphaFoldDB" id="A0A0A0JCR7"/>
<dbReference type="PANTHER" id="PTHR39338">
    <property type="entry name" value="BLL5662 PROTEIN-RELATED"/>
    <property type="match status" value="1"/>
</dbReference>
<dbReference type="PANTHER" id="PTHR39338:SF6">
    <property type="entry name" value="BLL5662 PROTEIN"/>
    <property type="match status" value="1"/>
</dbReference>
<dbReference type="Gene3D" id="3.40.50.410">
    <property type="entry name" value="von Willebrand factor, type A domain"/>
    <property type="match status" value="1"/>
</dbReference>
<dbReference type="CDD" id="cd00198">
    <property type="entry name" value="vWFA"/>
    <property type="match status" value="1"/>
</dbReference>
<dbReference type="InterPro" id="IPR008912">
    <property type="entry name" value="Uncharacterised_CoxE"/>
</dbReference>
<organism evidence="3 4">
    <name type="scientific">Knoellia sinensis KCTC 19936</name>
    <dbReference type="NCBI Taxonomy" id="1385520"/>
    <lineage>
        <taxon>Bacteria</taxon>
        <taxon>Bacillati</taxon>
        <taxon>Actinomycetota</taxon>
        <taxon>Actinomycetes</taxon>
        <taxon>Micrococcales</taxon>
        <taxon>Intrasporangiaceae</taxon>
        <taxon>Knoellia</taxon>
    </lineage>
</organism>
<evidence type="ECO:0000256" key="1">
    <source>
        <dbReference type="SAM" id="MobiDB-lite"/>
    </source>
</evidence>
<keyword evidence="4" id="KW-1185">Reference proteome</keyword>
<dbReference type="InterPro" id="IPR036465">
    <property type="entry name" value="vWFA_dom_sf"/>
</dbReference>
<feature type="region of interest" description="Disordered" evidence="1">
    <location>
        <begin position="90"/>
        <end position="122"/>
    </location>
</feature>
<accession>A0A0A0JCR7</accession>
<dbReference type="PIRSF" id="PIRSF010256">
    <property type="entry name" value="CoxE_vWa"/>
    <property type="match status" value="1"/>
</dbReference>
<protein>
    <submittedName>
        <fullName evidence="3">von Willebrand factor A</fullName>
    </submittedName>
</protein>
<dbReference type="eggNOG" id="COG3552">
    <property type="taxonomic scope" value="Bacteria"/>
</dbReference>
<proteinExistence type="predicted"/>
<dbReference type="InterPro" id="IPR011195">
    <property type="entry name" value="UCP010256"/>
</dbReference>
<dbReference type="EMBL" id="AVPJ01000003">
    <property type="protein sequence ID" value="KGN33822.1"/>
    <property type="molecule type" value="Genomic_DNA"/>
</dbReference>